<evidence type="ECO:0000256" key="6">
    <source>
        <dbReference type="ARBA" id="ARBA00022592"/>
    </source>
</evidence>
<dbReference type="HOGENOM" id="CLU_078518_2_1_0"/>
<dbReference type="InterPro" id="IPR028366">
    <property type="entry name" value="PhoU"/>
</dbReference>
<name>D5EMA8_CORAD</name>
<dbReference type="PANTHER" id="PTHR42930">
    <property type="entry name" value="PHOSPHATE-SPECIFIC TRANSPORT SYSTEM ACCESSORY PROTEIN PHOU"/>
    <property type="match status" value="1"/>
</dbReference>
<feature type="domain" description="PhoU" evidence="9">
    <location>
        <begin position="17"/>
        <end position="103"/>
    </location>
</feature>
<sequence length="213" mass="23949">MKRYFHSELDDVRNKLILMGEKANEVAQMAIEGFLQSDIETAENALEIDDSIDALEVEIGHDAVRYVTLRGPVSSDLRLIFVAMKASHDFERAADEAHGIAKKTRRIINRDGRIVETAAIAEMSELVFAMQKDAISCFVDEDLELAKEIIQRDKKVDKLNQQNFKAMAAEDANAELSAETRFQTVLISRALERIADHAKNLAEEVIFLLTGEQ</sequence>
<protein>
    <recommendedName>
        <fullName evidence="8">Phosphate-specific transport system accessory protein PhoU</fullName>
    </recommendedName>
</protein>
<comment type="similarity">
    <text evidence="2 8">Belongs to the PhoU family.</text>
</comment>
<dbReference type="EMBL" id="CP001998">
    <property type="protein sequence ID" value="ADE55268.1"/>
    <property type="molecule type" value="Genomic_DNA"/>
</dbReference>
<organism evidence="10 11">
    <name type="scientific">Coraliomargarita akajimensis (strain DSM 45221 / IAM 15411 / JCM 23193 / KCTC 12865 / 04OKA010-24)</name>
    <dbReference type="NCBI Taxonomy" id="583355"/>
    <lineage>
        <taxon>Bacteria</taxon>
        <taxon>Pseudomonadati</taxon>
        <taxon>Verrucomicrobiota</taxon>
        <taxon>Opitutia</taxon>
        <taxon>Puniceicoccales</taxon>
        <taxon>Coraliomargaritaceae</taxon>
        <taxon>Coraliomargarita</taxon>
    </lineage>
</organism>
<dbReference type="InterPro" id="IPR026022">
    <property type="entry name" value="PhoU_dom"/>
</dbReference>
<evidence type="ECO:0000313" key="11">
    <source>
        <dbReference type="Proteomes" id="UP000000925"/>
    </source>
</evidence>
<comment type="subunit">
    <text evidence="3 8">Homodimer.</text>
</comment>
<dbReference type="GO" id="GO:0006817">
    <property type="term" value="P:phosphate ion transport"/>
    <property type="evidence" value="ECO:0007669"/>
    <property type="project" value="UniProtKB-KW"/>
</dbReference>
<dbReference type="InterPro" id="IPR038078">
    <property type="entry name" value="PhoU-like_sf"/>
</dbReference>
<dbReference type="Gene3D" id="1.20.58.220">
    <property type="entry name" value="Phosphate transport system protein phou homolog 2, domain 2"/>
    <property type="match status" value="1"/>
</dbReference>
<dbReference type="STRING" id="583355.Caka_2251"/>
<keyword evidence="11" id="KW-1185">Reference proteome</keyword>
<proteinExistence type="inferred from homology"/>
<dbReference type="PIRSF" id="PIRSF003107">
    <property type="entry name" value="PhoU"/>
    <property type="match status" value="1"/>
</dbReference>
<evidence type="ECO:0000256" key="1">
    <source>
        <dbReference type="ARBA" id="ARBA00004496"/>
    </source>
</evidence>
<evidence type="ECO:0000256" key="4">
    <source>
        <dbReference type="ARBA" id="ARBA00022448"/>
    </source>
</evidence>
<keyword evidence="6 8" id="KW-0592">Phosphate transport</keyword>
<accession>D5EMA8</accession>
<dbReference type="GO" id="GO:0045936">
    <property type="term" value="P:negative regulation of phosphate metabolic process"/>
    <property type="evidence" value="ECO:0007669"/>
    <property type="project" value="InterPro"/>
</dbReference>
<dbReference type="GO" id="GO:0005737">
    <property type="term" value="C:cytoplasm"/>
    <property type="evidence" value="ECO:0007669"/>
    <property type="project" value="UniProtKB-SubCell"/>
</dbReference>
<gene>
    <name evidence="10" type="ordered locus">Caka_2251</name>
</gene>
<evidence type="ECO:0000256" key="5">
    <source>
        <dbReference type="ARBA" id="ARBA00022490"/>
    </source>
</evidence>
<dbReference type="AlphaFoldDB" id="D5EMA8"/>
<dbReference type="NCBIfam" id="TIGR02135">
    <property type="entry name" value="phoU_full"/>
    <property type="match status" value="1"/>
</dbReference>
<dbReference type="eggNOG" id="COG0704">
    <property type="taxonomic scope" value="Bacteria"/>
</dbReference>
<feature type="domain" description="PhoU" evidence="9">
    <location>
        <begin position="120"/>
        <end position="205"/>
    </location>
</feature>
<keyword evidence="4 8" id="KW-0813">Transport</keyword>
<evidence type="ECO:0000256" key="8">
    <source>
        <dbReference type="PIRNR" id="PIRNR003107"/>
    </source>
</evidence>
<dbReference type="GO" id="GO:0030643">
    <property type="term" value="P:intracellular phosphate ion homeostasis"/>
    <property type="evidence" value="ECO:0007669"/>
    <property type="project" value="InterPro"/>
</dbReference>
<dbReference type="Pfam" id="PF01895">
    <property type="entry name" value="PhoU"/>
    <property type="match status" value="2"/>
</dbReference>
<evidence type="ECO:0000256" key="7">
    <source>
        <dbReference type="ARBA" id="ARBA00056181"/>
    </source>
</evidence>
<evidence type="ECO:0000313" key="10">
    <source>
        <dbReference type="EMBL" id="ADE55268.1"/>
    </source>
</evidence>
<comment type="subcellular location">
    <subcellularLocation>
        <location evidence="1 8">Cytoplasm</location>
    </subcellularLocation>
</comment>
<evidence type="ECO:0000256" key="2">
    <source>
        <dbReference type="ARBA" id="ARBA00008107"/>
    </source>
</evidence>
<dbReference type="KEGG" id="caa:Caka_2251"/>
<reference evidence="10 11" key="1">
    <citation type="journal article" date="2010" name="Stand. Genomic Sci.">
        <title>Complete genome sequence of Coraliomargarita akajimensis type strain (04OKA010-24).</title>
        <authorList>
            <person name="Mavromatis K."/>
            <person name="Abt B."/>
            <person name="Brambilla E."/>
            <person name="Lapidus A."/>
            <person name="Copeland A."/>
            <person name="Deshpande S."/>
            <person name="Nolan M."/>
            <person name="Lucas S."/>
            <person name="Tice H."/>
            <person name="Cheng J.F."/>
            <person name="Han C."/>
            <person name="Detter J.C."/>
            <person name="Woyke T."/>
            <person name="Goodwin L."/>
            <person name="Pitluck S."/>
            <person name="Held B."/>
            <person name="Brettin T."/>
            <person name="Tapia R."/>
            <person name="Ivanova N."/>
            <person name="Mikhailova N."/>
            <person name="Pati A."/>
            <person name="Liolios K."/>
            <person name="Chen A."/>
            <person name="Palaniappan K."/>
            <person name="Land M."/>
            <person name="Hauser L."/>
            <person name="Chang Y.J."/>
            <person name="Jeffries C.D."/>
            <person name="Rohde M."/>
            <person name="Goker M."/>
            <person name="Bristow J."/>
            <person name="Eisen J.A."/>
            <person name="Markowitz V."/>
            <person name="Hugenholtz P."/>
            <person name="Klenk H.P."/>
            <person name="Kyrpides N.C."/>
        </authorList>
    </citation>
    <scope>NUCLEOTIDE SEQUENCE [LARGE SCALE GENOMIC DNA]</scope>
    <source>
        <strain evidence="11">DSM 45221 / IAM 15411 / JCM 23193 / KCTC 12865</strain>
    </source>
</reference>
<dbReference type="PANTHER" id="PTHR42930:SF3">
    <property type="entry name" value="PHOSPHATE-SPECIFIC TRANSPORT SYSTEM ACCESSORY PROTEIN PHOU"/>
    <property type="match status" value="1"/>
</dbReference>
<dbReference type="RefSeq" id="WP_013043990.1">
    <property type="nucleotide sequence ID" value="NC_014008.1"/>
</dbReference>
<dbReference type="Proteomes" id="UP000000925">
    <property type="component" value="Chromosome"/>
</dbReference>
<keyword evidence="5 8" id="KW-0963">Cytoplasm</keyword>
<dbReference type="SUPFAM" id="SSF109755">
    <property type="entry name" value="PhoU-like"/>
    <property type="match status" value="1"/>
</dbReference>
<comment type="function">
    <text evidence="7 8">Plays a role in the regulation of phosphate uptake.</text>
</comment>
<dbReference type="FunFam" id="1.20.58.220:FF:000004">
    <property type="entry name" value="Phosphate-specific transport system accessory protein PhoU"/>
    <property type="match status" value="1"/>
</dbReference>
<evidence type="ECO:0000256" key="3">
    <source>
        <dbReference type="ARBA" id="ARBA00011738"/>
    </source>
</evidence>
<evidence type="ECO:0000259" key="9">
    <source>
        <dbReference type="Pfam" id="PF01895"/>
    </source>
</evidence>
<dbReference type="OrthoDB" id="9814256at2"/>